<dbReference type="STRING" id="1330021.A0A367L6N1"/>
<comment type="caution">
    <text evidence="12">The sequence shown here is derived from an EMBL/GenBank/DDBJ whole genome shotgun (WGS) entry which is preliminary data.</text>
</comment>
<proteinExistence type="inferred from homology"/>
<comment type="similarity">
    <text evidence="1 6 7">Belongs to the peptidase S8 family.</text>
</comment>
<feature type="region of interest" description="Disordered" evidence="8">
    <location>
        <begin position="629"/>
        <end position="701"/>
    </location>
</feature>
<feature type="region of interest" description="Disordered" evidence="8">
    <location>
        <begin position="411"/>
        <end position="442"/>
    </location>
</feature>
<feature type="active site" description="Charge relay system" evidence="6">
    <location>
        <position position="147"/>
    </location>
</feature>
<dbReference type="Gene3D" id="3.30.70.80">
    <property type="entry name" value="Peptidase S8 propeptide/proteinase inhibitor I9"/>
    <property type="match status" value="1"/>
</dbReference>
<dbReference type="InterPro" id="IPR023827">
    <property type="entry name" value="Peptidase_S8_Asp-AS"/>
</dbReference>
<dbReference type="InterPro" id="IPR036852">
    <property type="entry name" value="Peptidase_S8/S53_dom_sf"/>
</dbReference>
<dbReference type="InterPro" id="IPR034193">
    <property type="entry name" value="PCSK9_ProteinaseK-like"/>
</dbReference>
<dbReference type="CDD" id="cd04077">
    <property type="entry name" value="Peptidases_S8_PCSK9_ProteinaseK_like"/>
    <property type="match status" value="1"/>
</dbReference>
<dbReference type="SUPFAM" id="SSF52743">
    <property type="entry name" value="Subtilisin-like"/>
    <property type="match status" value="1"/>
</dbReference>
<organism evidence="12 13">
    <name type="scientific">Ophiocordyceps polyrhachis-furcata BCC 54312</name>
    <dbReference type="NCBI Taxonomy" id="1330021"/>
    <lineage>
        <taxon>Eukaryota</taxon>
        <taxon>Fungi</taxon>
        <taxon>Dikarya</taxon>
        <taxon>Ascomycota</taxon>
        <taxon>Pezizomycotina</taxon>
        <taxon>Sordariomycetes</taxon>
        <taxon>Hypocreomycetidae</taxon>
        <taxon>Hypocreales</taxon>
        <taxon>Ophiocordycipitaceae</taxon>
        <taxon>Ophiocordyceps</taxon>
    </lineage>
</organism>
<dbReference type="InterPro" id="IPR000209">
    <property type="entry name" value="Peptidase_S8/S53_dom"/>
</dbReference>
<feature type="domain" description="Peptidase S8/S53" evidence="10">
    <location>
        <begin position="144"/>
        <end position="346"/>
    </location>
</feature>
<evidence type="ECO:0000256" key="1">
    <source>
        <dbReference type="ARBA" id="ARBA00011073"/>
    </source>
</evidence>
<dbReference type="PANTHER" id="PTHR43806">
    <property type="entry name" value="PEPTIDASE S8"/>
    <property type="match status" value="1"/>
</dbReference>
<feature type="compositionally biased region" description="Pro residues" evidence="8">
    <location>
        <begin position="517"/>
        <end position="527"/>
    </location>
</feature>
<keyword evidence="13" id="KW-1185">Reference proteome</keyword>
<dbReference type="Proteomes" id="UP000253664">
    <property type="component" value="Unassembled WGS sequence"/>
</dbReference>
<protein>
    <recommendedName>
        <fullName evidence="14">Subtilisin-like protease</fullName>
    </recommendedName>
</protein>
<feature type="active site" description="Charge relay system" evidence="6">
    <location>
        <position position="178"/>
    </location>
</feature>
<sequence>MHLCLVLSLLPAALAAAIVHKRAEPAPLITPRNADIIPEKYIVKFKEGSEMSILDEAINGLASDADHIYHHTFKGFAIGLKEDALDKLRDHPQVDYIEKDSISWISAVARQTEAPWGLARISTDKPGSQEYSYDQSGGEGTCAYVIDTGIDDSHPDFEGRASQLVSFVQGENQDGNGHGTHVAGTIGSLSYGVAKKTRIFGVKVLSDGGSGTNSAIISGMDYVARDMNRRRCPKGVVANMSLGGQFSDAINQAAAALVRSGVFVAVAAGNENQDASYVSPASEPSVCTVGGTAEDDSRYTMSNWGASVDILAPAVQVLSTRAGGGSVALTGTSMATPHVVGLAAYLGALEGIKGSPDLCRRIQELAHKDVVFDQPQGTVNLLAFNGGSRLVYHLLLSVVMRKPVWNLSLDLRSHSPAPGPKSESPSPTHGRRRRSAISIASGLRPSKEKLQKLWAGAKSPSGKEDDANELGHVVSLADVQMGALQAPPVAPRPCGQTDAGANDSIDEPKLAKVASPTRPPPPPPPPLMWRSLLPSSPFPPHPMCPPPSIPSPSQDEKLQPPALPKRPPFTDRRRIRDIGQLEPVGVNRTSSVSTMARQYRELVEYPDDIILDQADLVAAAGCLGRRLSRRSAVHDRRRSRLVPSKAVSDDENLVGLEDGMVQDDSPRQPDGISSLMTPPATPPPAQQEKPPTKQDKYEDEAPAQAALRLQIGMELLTRELASAMEDQSSGDASGLQLWVMIGAYERLRDQISAAEPQNGEARNAIESWLKALQTIHQKMADEAATGESDYGD</sequence>
<name>A0A367L6N1_9HYPO</name>
<evidence type="ECO:0000256" key="8">
    <source>
        <dbReference type="SAM" id="MobiDB-lite"/>
    </source>
</evidence>
<feature type="compositionally biased region" description="Basic residues" evidence="8">
    <location>
        <begin position="629"/>
        <end position="640"/>
    </location>
</feature>
<dbReference type="InterPro" id="IPR023828">
    <property type="entry name" value="Peptidase_S8_Ser-AS"/>
</dbReference>
<evidence type="ECO:0000256" key="5">
    <source>
        <dbReference type="ARBA" id="ARBA00022825"/>
    </source>
</evidence>
<dbReference type="AlphaFoldDB" id="A0A367L6N1"/>
<dbReference type="Gene3D" id="3.40.50.200">
    <property type="entry name" value="Peptidase S8/S53 domain"/>
    <property type="match status" value="1"/>
</dbReference>
<evidence type="ECO:0008006" key="14">
    <source>
        <dbReference type="Google" id="ProtNLM"/>
    </source>
</evidence>
<evidence type="ECO:0000256" key="2">
    <source>
        <dbReference type="ARBA" id="ARBA00022670"/>
    </source>
</evidence>
<feature type="chain" id="PRO_5016644518" description="Subtilisin-like protease" evidence="9">
    <location>
        <begin position="16"/>
        <end position="792"/>
    </location>
</feature>
<keyword evidence="2 6" id="KW-0645">Protease</keyword>
<dbReference type="PRINTS" id="PR00723">
    <property type="entry name" value="SUBTILISIN"/>
</dbReference>
<dbReference type="PROSITE" id="PS00138">
    <property type="entry name" value="SUBTILASE_SER"/>
    <property type="match status" value="1"/>
</dbReference>
<dbReference type="InterPro" id="IPR037045">
    <property type="entry name" value="S8pro/Inhibitor_I9_sf"/>
</dbReference>
<dbReference type="SUPFAM" id="SSF54897">
    <property type="entry name" value="Protease propeptides/inhibitors"/>
    <property type="match status" value="1"/>
</dbReference>
<dbReference type="PROSITE" id="PS00137">
    <property type="entry name" value="SUBTILASE_HIS"/>
    <property type="match status" value="1"/>
</dbReference>
<evidence type="ECO:0000256" key="4">
    <source>
        <dbReference type="ARBA" id="ARBA00022801"/>
    </source>
</evidence>
<gene>
    <name evidence="12" type="ORF">L249_8561</name>
</gene>
<evidence type="ECO:0000256" key="7">
    <source>
        <dbReference type="RuleBase" id="RU003355"/>
    </source>
</evidence>
<dbReference type="GO" id="GO:0004252">
    <property type="term" value="F:serine-type endopeptidase activity"/>
    <property type="evidence" value="ECO:0007669"/>
    <property type="project" value="UniProtKB-UniRule"/>
</dbReference>
<feature type="active site" description="Charge relay system" evidence="6">
    <location>
        <position position="333"/>
    </location>
</feature>
<evidence type="ECO:0000256" key="3">
    <source>
        <dbReference type="ARBA" id="ARBA00022729"/>
    </source>
</evidence>
<feature type="compositionally biased region" description="Pro residues" evidence="8">
    <location>
        <begin position="536"/>
        <end position="550"/>
    </location>
</feature>
<feature type="region of interest" description="Disordered" evidence="8">
    <location>
        <begin position="486"/>
        <end position="573"/>
    </location>
</feature>
<dbReference type="PROSITE" id="PS51892">
    <property type="entry name" value="SUBTILASE"/>
    <property type="match status" value="1"/>
</dbReference>
<dbReference type="PANTHER" id="PTHR43806:SF58">
    <property type="entry name" value="ALKALINE PROTEASE 1-RELATED"/>
    <property type="match status" value="1"/>
</dbReference>
<feature type="domain" description="Inhibitor I9" evidence="11">
    <location>
        <begin position="40"/>
        <end position="102"/>
    </location>
</feature>
<evidence type="ECO:0000256" key="6">
    <source>
        <dbReference type="PROSITE-ProRule" id="PRU01240"/>
    </source>
</evidence>
<dbReference type="InterPro" id="IPR050131">
    <property type="entry name" value="Peptidase_S8_subtilisin-like"/>
</dbReference>
<dbReference type="InterPro" id="IPR022398">
    <property type="entry name" value="Peptidase_S8_His-AS"/>
</dbReference>
<dbReference type="OrthoDB" id="206201at2759"/>
<dbReference type="Pfam" id="PF05922">
    <property type="entry name" value="Inhibitor_I9"/>
    <property type="match status" value="1"/>
</dbReference>
<keyword evidence="5 6" id="KW-0720">Serine protease</keyword>
<dbReference type="InterPro" id="IPR010259">
    <property type="entry name" value="S8pro/Inhibitor_I9"/>
</dbReference>
<dbReference type="Pfam" id="PF00082">
    <property type="entry name" value="Peptidase_S8"/>
    <property type="match status" value="1"/>
</dbReference>
<reference evidence="12 13" key="1">
    <citation type="journal article" date="2015" name="BMC Genomics">
        <title>Insights from the genome of Ophiocordyceps polyrhachis-furcata to pathogenicity and host specificity in insect fungi.</title>
        <authorList>
            <person name="Wichadakul D."/>
            <person name="Kobmoo N."/>
            <person name="Ingsriswang S."/>
            <person name="Tangphatsornruang S."/>
            <person name="Chantasingh D."/>
            <person name="Luangsa-ard J.J."/>
            <person name="Eurwilaichitr L."/>
        </authorList>
    </citation>
    <scope>NUCLEOTIDE SEQUENCE [LARGE SCALE GENOMIC DNA]</scope>
    <source>
        <strain evidence="12 13">BCC 54312</strain>
    </source>
</reference>
<evidence type="ECO:0000259" key="11">
    <source>
        <dbReference type="Pfam" id="PF05922"/>
    </source>
</evidence>
<dbReference type="GO" id="GO:0006508">
    <property type="term" value="P:proteolysis"/>
    <property type="evidence" value="ECO:0007669"/>
    <property type="project" value="UniProtKB-KW"/>
</dbReference>
<dbReference type="GO" id="GO:0005576">
    <property type="term" value="C:extracellular region"/>
    <property type="evidence" value="ECO:0007669"/>
    <property type="project" value="UniProtKB-ARBA"/>
</dbReference>
<dbReference type="FunFam" id="3.40.50.200:FF:000014">
    <property type="entry name" value="Proteinase K"/>
    <property type="match status" value="1"/>
</dbReference>
<accession>A0A367L6N1</accession>
<dbReference type="EMBL" id="LKCN02000013">
    <property type="protein sequence ID" value="RCI10081.1"/>
    <property type="molecule type" value="Genomic_DNA"/>
</dbReference>
<dbReference type="InterPro" id="IPR015500">
    <property type="entry name" value="Peptidase_S8_subtilisin-rel"/>
</dbReference>
<evidence type="ECO:0000256" key="9">
    <source>
        <dbReference type="SAM" id="SignalP"/>
    </source>
</evidence>
<dbReference type="PROSITE" id="PS00136">
    <property type="entry name" value="SUBTILASE_ASP"/>
    <property type="match status" value="1"/>
</dbReference>
<evidence type="ECO:0000259" key="10">
    <source>
        <dbReference type="Pfam" id="PF00082"/>
    </source>
</evidence>
<feature type="signal peptide" evidence="9">
    <location>
        <begin position="1"/>
        <end position="15"/>
    </location>
</feature>
<evidence type="ECO:0000313" key="13">
    <source>
        <dbReference type="Proteomes" id="UP000253664"/>
    </source>
</evidence>
<keyword evidence="4 6" id="KW-0378">Hydrolase</keyword>
<keyword evidence="3 9" id="KW-0732">Signal</keyword>
<evidence type="ECO:0000313" key="12">
    <source>
        <dbReference type="EMBL" id="RCI10081.1"/>
    </source>
</evidence>